<dbReference type="InterPro" id="IPR050671">
    <property type="entry name" value="CD300_family_receptors"/>
</dbReference>
<evidence type="ECO:0000256" key="3">
    <source>
        <dbReference type="ARBA" id="ARBA00023136"/>
    </source>
</evidence>
<evidence type="ECO:0000256" key="5">
    <source>
        <dbReference type="SAM" id="Phobius"/>
    </source>
</evidence>
<keyword evidence="2 5" id="KW-0812">Transmembrane</keyword>
<dbReference type="KEGG" id="caua:113081184"/>
<feature type="region of interest" description="Disordered" evidence="4">
    <location>
        <begin position="139"/>
        <end position="159"/>
    </location>
</feature>
<evidence type="ECO:0000313" key="8">
    <source>
        <dbReference type="RefSeq" id="XP_026109034.1"/>
    </source>
</evidence>
<evidence type="ECO:0000256" key="4">
    <source>
        <dbReference type="SAM" id="MobiDB-lite"/>
    </source>
</evidence>
<evidence type="ECO:0000256" key="1">
    <source>
        <dbReference type="ARBA" id="ARBA00004370"/>
    </source>
</evidence>
<dbReference type="InterPro" id="IPR013783">
    <property type="entry name" value="Ig-like_fold"/>
</dbReference>
<keyword evidence="5" id="KW-1133">Transmembrane helix</keyword>
<organism evidence="7 8">
    <name type="scientific">Carassius auratus</name>
    <name type="common">Goldfish</name>
    <dbReference type="NCBI Taxonomy" id="7957"/>
    <lineage>
        <taxon>Eukaryota</taxon>
        <taxon>Metazoa</taxon>
        <taxon>Chordata</taxon>
        <taxon>Craniata</taxon>
        <taxon>Vertebrata</taxon>
        <taxon>Euteleostomi</taxon>
        <taxon>Actinopterygii</taxon>
        <taxon>Neopterygii</taxon>
        <taxon>Teleostei</taxon>
        <taxon>Ostariophysi</taxon>
        <taxon>Cypriniformes</taxon>
        <taxon>Cyprinidae</taxon>
        <taxon>Cyprininae</taxon>
        <taxon>Carassius</taxon>
    </lineage>
</organism>
<protein>
    <submittedName>
        <fullName evidence="8">Uncharacterized protein LOC113081184 isoform X1</fullName>
    </submittedName>
</protein>
<dbReference type="Proteomes" id="UP000515129">
    <property type="component" value="Unplaced"/>
</dbReference>
<dbReference type="AlphaFoldDB" id="A0A6P6NKN4"/>
<evidence type="ECO:0000256" key="2">
    <source>
        <dbReference type="ARBA" id="ARBA00022692"/>
    </source>
</evidence>
<dbReference type="GeneID" id="113081184"/>
<evidence type="ECO:0000313" key="7">
    <source>
        <dbReference type="Proteomes" id="UP000515129"/>
    </source>
</evidence>
<feature type="transmembrane region" description="Helical" evidence="5">
    <location>
        <begin position="168"/>
        <end position="189"/>
    </location>
</feature>
<dbReference type="Gene3D" id="2.60.40.10">
    <property type="entry name" value="Immunoglobulins"/>
    <property type="match status" value="1"/>
</dbReference>
<comment type="subcellular location">
    <subcellularLocation>
        <location evidence="1">Membrane</location>
    </subcellularLocation>
</comment>
<accession>A0A6P6NKN4</accession>
<dbReference type="RefSeq" id="XP_026109034.1">
    <property type="nucleotide sequence ID" value="XM_026253249.1"/>
</dbReference>
<evidence type="ECO:0000256" key="6">
    <source>
        <dbReference type="SAM" id="SignalP"/>
    </source>
</evidence>
<gene>
    <name evidence="8" type="primary">LOC113081184</name>
</gene>
<dbReference type="GO" id="GO:0005886">
    <property type="term" value="C:plasma membrane"/>
    <property type="evidence" value="ECO:0007669"/>
    <property type="project" value="TreeGrafter"/>
</dbReference>
<keyword evidence="6" id="KW-0732">Signal</keyword>
<dbReference type="PANTHER" id="PTHR11860">
    <property type="entry name" value="POLYMERIC-IMMUNOGLOBULIN RECEPTOR"/>
    <property type="match status" value="1"/>
</dbReference>
<dbReference type="PANTHER" id="PTHR11860:SF87">
    <property type="entry name" value="CMRF35-LIKE MOLECULE 8"/>
    <property type="match status" value="1"/>
</dbReference>
<feature type="chain" id="PRO_5027550520" evidence="6">
    <location>
        <begin position="21"/>
        <end position="250"/>
    </location>
</feature>
<keyword evidence="3 5" id="KW-0472">Membrane</keyword>
<reference evidence="8" key="1">
    <citation type="submission" date="2025-08" db="UniProtKB">
        <authorList>
            <consortium name="RefSeq"/>
        </authorList>
    </citation>
    <scope>IDENTIFICATION</scope>
    <source>
        <strain evidence="8">Wakin</strain>
        <tissue evidence="8">Muscle</tissue>
    </source>
</reference>
<dbReference type="SUPFAM" id="SSF48726">
    <property type="entry name" value="Immunoglobulin"/>
    <property type="match status" value="1"/>
</dbReference>
<feature type="compositionally biased region" description="Low complexity" evidence="4">
    <location>
        <begin position="139"/>
        <end position="152"/>
    </location>
</feature>
<proteinExistence type="predicted"/>
<keyword evidence="7" id="KW-1185">Reference proteome</keyword>
<name>A0A6P6NKN4_CARAU</name>
<dbReference type="InterPro" id="IPR036179">
    <property type="entry name" value="Ig-like_dom_sf"/>
</dbReference>
<dbReference type="OrthoDB" id="8442846at2759"/>
<sequence length="250" mass="28349">MKLILFLLVLLENGVNSTAGLHVFYFSQEMILQYLSNSNYNNYEISCCKFYQSECIIFVNNRGNVANLYRGRIFFTNYDGRFEVRMTKLRMMDAGRYRCGVRGIPATYQYVQVNVSELTRYIGVNTVPLLPTFSIKPSVWPSTSPSPSMPTVSEDDKDKRSDSWRASYTLAAVLSVLLFAVVSATLLVYRLNTRKKKSTGKYGTCSSLDTMVEVTYILQNNTADGQTVEHLMTRHSEITEVMYVGSQNGV</sequence>
<dbReference type="GO" id="GO:0004888">
    <property type="term" value="F:transmembrane signaling receptor activity"/>
    <property type="evidence" value="ECO:0007669"/>
    <property type="project" value="TreeGrafter"/>
</dbReference>
<feature type="signal peptide" evidence="6">
    <location>
        <begin position="1"/>
        <end position="20"/>
    </location>
</feature>